<gene>
    <name evidence="3" type="ORF">Tci_002719</name>
</gene>
<dbReference type="InterPro" id="IPR043502">
    <property type="entry name" value="DNA/RNA_pol_sf"/>
</dbReference>
<feature type="compositionally biased region" description="Acidic residues" evidence="1">
    <location>
        <begin position="26"/>
        <end position="39"/>
    </location>
</feature>
<reference evidence="3" key="1">
    <citation type="journal article" date="2019" name="Sci. Rep.">
        <title>Draft genome of Tanacetum cinerariifolium, the natural source of mosquito coil.</title>
        <authorList>
            <person name="Yamashiro T."/>
            <person name="Shiraishi A."/>
            <person name="Satake H."/>
            <person name="Nakayama K."/>
        </authorList>
    </citation>
    <scope>NUCLEOTIDE SEQUENCE</scope>
</reference>
<evidence type="ECO:0000313" key="3">
    <source>
        <dbReference type="EMBL" id="GEU30741.1"/>
    </source>
</evidence>
<dbReference type="PROSITE" id="PS50994">
    <property type="entry name" value="INTEGRASE"/>
    <property type="match status" value="1"/>
</dbReference>
<dbReference type="SUPFAM" id="SSF53098">
    <property type="entry name" value="Ribonuclease H-like"/>
    <property type="match status" value="1"/>
</dbReference>
<dbReference type="Gene3D" id="3.10.10.10">
    <property type="entry name" value="HIV Type 1 Reverse Transcriptase, subunit A, domain 1"/>
    <property type="match status" value="2"/>
</dbReference>
<dbReference type="PANTHER" id="PTHR24559:SF427">
    <property type="entry name" value="RNA-DIRECTED DNA POLYMERASE"/>
    <property type="match status" value="1"/>
</dbReference>
<dbReference type="Gene3D" id="3.30.420.10">
    <property type="entry name" value="Ribonuclease H-like superfamily/Ribonuclease H"/>
    <property type="match status" value="1"/>
</dbReference>
<dbReference type="Pfam" id="PF24626">
    <property type="entry name" value="SH3_Tf2-1"/>
    <property type="match status" value="1"/>
</dbReference>
<dbReference type="InterPro" id="IPR041588">
    <property type="entry name" value="Integrase_H2C2"/>
</dbReference>
<dbReference type="InterPro" id="IPR056924">
    <property type="entry name" value="SH3_Tf2-1"/>
</dbReference>
<dbReference type="Gene3D" id="3.30.70.270">
    <property type="match status" value="1"/>
</dbReference>
<dbReference type="InterPro" id="IPR036397">
    <property type="entry name" value="RNaseH_sf"/>
</dbReference>
<dbReference type="SUPFAM" id="SSF56672">
    <property type="entry name" value="DNA/RNA polymerases"/>
    <property type="match status" value="1"/>
</dbReference>
<comment type="caution">
    <text evidence="3">The sequence shown here is derived from an EMBL/GenBank/DDBJ whole genome shotgun (WGS) entry which is preliminary data.</text>
</comment>
<dbReference type="InterPro" id="IPR012337">
    <property type="entry name" value="RNaseH-like_sf"/>
</dbReference>
<name>A0A6L2J1R2_TANCI</name>
<dbReference type="PANTHER" id="PTHR24559">
    <property type="entry name" value="TRANSPOSON TY3-I GAG-POL POLYPROTEIN"/>
    <property type="match status" value="1"/>
</dbReference>
<evidence type="ECO:0000259" key="2">
    <source>
        <dbReference type="PROSITE" id="PS50994"/>
    </source>
</evidence>
<dbReference type="InterPro" id="IPR001584">
    <property type="entry name" value="Integrase_cat-core"/>
</dbReference>
<dbReference type="AlphaFoldDB" id="A0A6L2J1R2"/>
<sequence>MGVHAGNPQCDGDEDPKVEEFKEEKDDMEVDIKEDENEPELTFPYEEADPLNLWPLASDLEPEDVIEFEDTTESEDVTVPASDIDSLFGRITSISRRLRGRETAHALVEKKGNAKDKYYGKLILDLGNEMGSSVEEGTVAMKNLVRKLGNVEERAECNKLKKELEEARCCVTAVVIDLSLYHVMKSVDAAFAAERARHANARNNASGSRPARGQVTAYVVQECIFPGFKKCNPDNFCGTEGAAELRRWFEKMEMTFGIRECAKDKKVKFSAATLMENKLWNLKVMEYNMVAYTQRFIELALMCPRMIDPESVKIDVYIRGLSDNIKSEVTSSKPTNLNEVVNMTHKLMEQKFPFRLVMIVVSKVIRGTDAQRRSRKRKLKKFMAKLTQLRMLSRKLVKHDATIVCGENVVRIPYENKTLTVESDNDMSQLKVIYFIKARKITIARQVEFRIDLVPGATPVVRALYRLALPEMREFSEQLRDILKKGFIRPSLSPWGAPVLFVKRKDGTFRMRSSVYSKIDLRSGYHQLRIKEEDIPITVFRIRYGHFEFQVMPFGLKNVSAVFMDLMNRVCKPYLDMFVIVFIDDILVYSKDEEEHGNHVIDRNGVHVDPAKIEAIRNWAAPTTPTKKDKKYEWGMEEDEAFYRVDETGKGGGVCFPKLKTHEENYTTYDLELGVVVFVLGYGDVICIERTQKEAIKKKNVKAEKLGRLIKQIFEFRPDRTRCFGNHVWLLRFGGLRDLIMHESHKSKYSIHPGSDKMYQDLKLLYWWLNMKVDISVHGVPILIISDRDNHFTSRFWTSLQKALRINLDMSVAYHPQTDGQNKRTIQILEDMLCTCVIDFGSSWDRHLSLVEFLYNNSYHTSIKAASYEALYRRKLRFGKRGKLSPHYIGPFKILARVGPVAYTLELPEELKGIHSTFHVLNLKKCLAEGDIVILMDEIQLDDNLYMTEEPVEIVNREVKVKFSPHDLIIHHSGHDVQRGVEIYVGFSTCTCQMLHGIFRFDGHPFVMMRFLRNKDEIGPHISARLGVFLSHGLSLCGLLSCLGYIVIALIELWIRADHWGSSVGGIDMVIKDLDLEPKVGAMMRDFFDIPLRHAFLGVLQKVTLLDVVGTSGCHCGVLRSSRWKELSKEISSKILLYGDGSC</sequence>
<proteinExistence type="predicted"/>
<dbReference type="Pfam" id="PF17921">
    <property type="entry name" value="Integrase_H2C2"/>
    <property type="match status" value="1"/>
</dbReference>
<accession>A0A6L2J1R2</accession>
<feature type="domain" description="Integrase catalytic" evidence="2">
    <location>
        <begin position="777"/>
        <end position="875"/>
    </location>
</feature>
<dbReference type="GO" id="GO:0003676">
    <property type="term" value="F:nucleic acid binding"/>
    <property type="evidence" value="ECO:0007669"/>
    <property type="project" value="InterPro"/>
</dbReference>
<dbReference type="EMBL" id="BKCJ010000184">
    <property type="protein sequence ID" value="GEU30741.1"/>
    <property type="molecule type" value="Genomic_DNA"/>
</dbReference>
<dbReference type="GO" id="GO:0015074">
    <property type="term" value="P:DNA integration"/>
    <property type="evidence" value="ECO:0007669"/>
    <property type="project" value="InterPro"/>
</dbReference>
<organism evidence="3">
    <name type="scientific">Tanacetum cinerariifolium</name>
    <name type="common">Dalmatian daisy</name>
    <name type="synonym">Chrysanthemum cinerariifolium</name>
    <dbReference type="NCBI Taxonomy" id="118510"/>
    <lineage>
        <taxon>Eukaryota</taxon>
        <taxon>Viridiplantae</taxon>
        <taxon>Streptophyta</taxon>
        <taxon>Embryophyta</taxon>
        <taxon>Tracheophyta</taxon>
        <taxon>Spermatophyta</taxon>
        <taxon>Magnoliopsida</taxon>
        <taxon>eudicotyledons</taxon>
        <taxon>Gunneridae</taxon>
        <taxon>Pentapetalae</taxon>
        <taxon>asterids</taxon>
        <taxon>campanulids</taxon>
        <taxon>Asterales</taxon>
        <taxon>Asteraceae</taxon>
        <taxon>Asteroideae</taxon>
        <taxon>Anthemideae</taxon>
        <taxon>Anthemidinae</taxon>
        <taxon>Tanacetum</taxon>
    </lineage>
</organism>
<dbReference type="InterPro" id="IPR043128">
    <property type="entry name" value="Rev_trsase/Diguanyl_cyclase"/>
</dbReference>
<dbReference type="InterPro" id="IPR053134">
    <property type="entry name" value="RNA-dir_DNA_polymerase"/>
</dbReference>
<dbReference type="InterPro" id="IPR000477">
    <property type="entry name" value="RT_dom"/>
</dbReference>
<feature type="region of interest" description="Disordered" evidence="1">
    <location>
        <begin position="1"/>
        <end position="39"/>
    </location>
</feature>
<dbReference type="Pfam" id="PF00078">
    <property type="entry name" value="RVT_1"/>
    <property type="match status" value="1"/>
</dbReference>
<evidence type="ECO:0000256" key="1">
    <source>
        <dbReference type="SAM" id="MobiDB-lite"/>
    </source>
</evidence>
<dbReference type="CDD" id="cd01647">
    <property type="entry name" value="RT_LTR"/>
    <property type="match status" value="1"/>
</dbReference>
<protein>
    <recommendedName>
        <fullName evidence="2">Integrase catalytic domain-containing protein</fullName>
    </recommendedName>
</protein>